<organism evidence="1 2">
    <name type="scientific">Apiospora arundinis</name>
    <dbReference type="NCBI Taxonomy" id="335852"/>
    <lineage>
        <taxon>Eukaryota</taxon>
        <taxon>Fungi</taxon>
        <taxon>Dikarya</taxon>
        <taxon>Ascomycota</taxon>
        <taxon>Pezizomycotina</taxon>
        <taxon>Sordariomycetes</taxon>
        <taxon>Xylariomycetidae</taxon>
        <taxon>Amphisphaeriales</taxon>
        <taxon>Apiosporaceae</taxon>
        <taxon>Apiospora</taxon>
    </lineage>
</organism>
<evidence type="ECO:0000313" key="1">
    <source>
        <dbReference type="EMBL" id="KAK8877713.1"/>
    </source>
</evidence>
<dbReference type="EMBL" id="JAPCWZ010000002">
    <property type="protein sequence ID" value="KAK8877713.1"/>
    <property type="molecule type" value="Genomic_DNA"/>
</dbReference>
<gene>
    <name evidence="1" type="ORF">PGQ11_002659</name>
</gene>
<sequence length="141" mass="15899">MEDKPIRSRQDKRNTGKLKIALRNIDFHVYNNANFVLGTPVALRTLLSRKGFNRHVFAIFIDKVHLMPEANLRAVPVAFPLAILRPLAGDPAQQTMNSRSGVYFTNTFGRQTDISLPSRMEGTGLQPVKLRTNWSAHSFVP</sequence>
<protein>
    <submittedName>
        <fullName evidence="1">Uncharacterized protein</fullName>
    </submittedName>
</protein>
<evidence type="ECO:0000313" key="2">
    <source>
        <dbReference type="Proteomes" id="UP001390339"/>
    </source>
</evidence>
<reference evidence="1 2" key="1">
    <citation type="journal article" date="2024" name="IMA Fungus">
        <title>Apiospora arundinis, a panoply of carbohydrate-active enzymes and secondary metabolites.</title>
        <authorList>
            <person name="Sorensen T."/>
            <person name="Petersen C."/>
            <person name="Muurmann A.T."/>
            <person name="Christiansen J.V."/>
            <person name="Brundto M.L."/>
            <person name="Overgaard C.K."/>
            <person name="Boysen A.T."/>
            <person name="Wollenberg R.D."/>
            <person name="Larsen T.O."/>
            <person name="Sorensen J.L."/>
            <person name="Nielsen K.L."/>
            <person name="Sondergaard T.E."/>
        </authorList>
    </citation>
    <scope>NUCLEOTIDE SEQUENCE [LARGE SCALE GENOMIC DNA]</scope>
    <source>
        <strain evidence="1 2">AAU 773</strain>
    </source>
</reference>
<keyword evidence="2" id="KW-1185">Reference proteome</keyword>
<accession>A0ABR2JJF5</accession>
<comment type="caution">
    <text evidence="1">The sequence shown here is derived from an EMBL/GenBank/DDBJ whole genome shotgun (WGS) entry which is preliminary data.</text>
</comment>
<dbReference type="Proteomes" id="UP001390339">
    <property type="component" value="Unassembled WGS sequence"/>
</dbReference>
<proteinExistence type="predicted"/>
<name>A0ABR2JJF5_9PEZI</name>